<gene>
    <name evidence="5" type="ORF">ASTO00021_LOCUS10839</name>
    <name evidence="6" type="ORF">ASTO00021_LOCUS10840</name>
</gene>
<sequence>MDIVRNRHISLMNSEEVKIVKNQLISLDEEAQLKRDKIQAFKVNTEKLRDHVIQNGTGEPGVREQFLSEMEKACQTKIATINRDLLQIRNIRRPLAHKYEQHLEMSAYENELLKLACQIKPNIGVLALGSETEQLDGSGAKCNCKRTSCLKLYCDCFSNSFYCSPGCSCFGCRNTCEHKFKVVEARDNILQRKPEAFQPKSDHFSSANSDSIHQQKSGCRCRKTKCLKKYCVCFNSGKSCEESCLCVGCENKTTGSGSEGELGSSKDTLDYNLDNHFQLSMDNKQSNKRVRLMPNDE</sequence>
<comment type="subcellular location">
    <subcellularLocation>
        <location evidence="1">Nucleus</location>
    </subcellularLocation>
</comment>
<name>A0A6S8DIA6_9STRA</name>
<proteinExistence type="inferred from homology"/>
<protein>
    <recommendedName>
        <fullName evidence="4">CRC domain-containing protein</fullName>
    </recommendedName>
</protein>
<evidence type="ECO:0000259" key="4">
    <source>
        <dbReference type="PROSITE" id="PS51634"/>
    </source>
</evidence>
<keyword evidence="3" id="KW-0539">Nucleus</keyword>
<organism evidence="6">
    <name type="scientific">Aplanochytrium stocchinoi</name>
    <dbReference type="NCBI Taxonomy" id="215587"/>
    <lineage>
        <taxon>Eukaryota</taxon>
        <taxon>Sar</taxon>
        <taxon>Stramenopiles</taxon>
        <taxon>Bigyra</taxon>
        <taxon>Labyrinthulomycetes</taxon>
        <taxon>Thraustochytrida</taxon>
        <taxon>Thraustochytriidae</taxon>
        <taxon>Aplanochytrium</taxon>
    </lineage>
</organism>
<dbReference type="PROSITE" id="PS51634">
    <property type="entry name" value="CRC"/>
    <property type="match status" value="1"/>
</dbReference>
<dbReference type="EMBL" id="HBIN01014336">
    <property type="protein sequence ID" value="CAE0440707.1"/>
    <property type="molecule type" value="Transcribed_RNA"/>
</dbReference>
<dbReference type="InterPro" id="IPR028307">
    <property type="entry name" value="Lin-54_fam"/>
</dbReference>
<dbReference type="InterPro" id="IPR005172">
    <property type="entry name" value="CRC"/>
</dbReference>
<feature type="domain" description="CRC" evidence="4">
    <location>
        <begin position="138"/>
        <end position="254"/>
    </location>
</feature>
<dbReference type="EMBL" id="HBIN01014335">
    <property type="protein sequence ID" value="CAE0440706.1"/>
    <property type="molecule type" value="Transcribed_RNA"/>
</dbReference>
<dbReference type="InterPro" id="IPR033467">
    <property type="entry name" value="Tesmin/TSO1-like_CXC"/>
</dbReference>
<comment type="similarity">
    <text evidence="2">Belongs to the lin-54 family.</text>
</comment>
<evidence type="ECO:0000256" key="1">
    <source>
        <dbReference type="ARBA" id="ARBA00004123"/>
    </source>
</evidence>
<dbReference type="AlphaFoldDB" id="A0A6S8DIA6"/>
<dbReference type="GO" id="GO:0005634">
    <property type="term" value="C:nucleus"/>
    <property type="evidence" value="ECO:0007669"/>
    <property type="project" value="UniProtKB-SubCell"/>
</dbReference>
<dbReference type="Pfam" id="PF03638">
    <property type="entry name" value="TCR"/>
    <property type="match status" value="2"/>
</dbReference>
<reference evidence="6" key="1">
    <citation type="submission" date="2021-01" db="EMBL/GenBank/DDBJ databases">
        <authorList>
            <person name="Corre E."/>
            <person name="Pelletier E."/>
            <person name="Niang G."/>
            <person name="Scheremetjew M."/>
            <person name="Finn R."/>
            <person name="Kale V."/>
            <person name="Holt S."/>
            <person name="Cochrane G."/>
            <person name="Meng A."/>
            <person name="Brown T."/>
            <person name="Cohen L."/>
        </authorList>
    </citation>
    <scope>NUCLEOTIDE SEQUENCE</scope>
    <source>
        <strain evidence="6">GSBS06</strain>
    </source>
</reference>
<dbReference type="PANTHER" id="PTHR12446:SF34">
    <property type="entry name" value="PROTEIN LIN-54 HOMOLOG"/>
    <property type="match status" value="1"/>
</dbReference>
<accession>A0A6S8DIA6</accession>
<evidence type="ECO:0000256" key="2">
    <source>
        <dbReference type="ARBA" id="ARBA00007267"/>
    </source>
</evidence>
<evidence type="ECO:0000313" key="6">
    <source>
        <dbReference type="EMBL" id="CAE0440707.1"/>
    </source>
</evidence>
<dbReference type="SMART" id="SM01114">
    <property type="entry name" value="CXC"/>
    <property type="match status" value="2"/>
</dbReference>
<evidence type="ECO:0000256" key="3">
    <source>
        <dbReference type="ARBA" id="ARBA00023242"/>
    </source>
</evidence>
<dbReference type="PANTHER" id="PTHR12446">
    <property type="entry name" value="TESMIN/TSO1-RELATED"/>
    <property type="match status" value="1"/>
</dbReference>
<dbReference type="GO" id="GO:0006355">
    <property type="term" value="P:regulation of DNA-templated transcription"/>
    <property type="evidence" value="ECO:0007669"/>
    <property type="project" value="TreeGrafter"/>
</dbReference>
<evidence type="ECO:0000313" key="5">
    <source>
        <dbReference type="EMBL" id="CAE0440706.1"/>
    </source>
</evidence>